<reference evidence="2" key="1">
    <citation type="journal article" date="2019" name="Int. J. Syst. Evol. Microbiol.">
        <title>The Global Catalogue of Microorganisms (GCM) 10K type strain sequencing project: providing services to taxonomists for standard genome sequencing and annotation.</title>
        <authorList>
            <consortium name="The Broad Institute Genomics Platform"/>
            <consortium name="The Broad Institute Genome Sequencing Center for Infectious Disease"/>
            <person name="Wu L."/>
            <person name="Ma J."/>
        </authorList>
    </citation>
    <scope>NUCLEOTIDE SEQUENCE [LARGE SCALE GENOMIC DNA]</scope>
    <source>
        <strain evidence="2">JCM 31486</strain>
    </source>
</reference>
<organism evidence="1 2">
    <name type="scientific">Kibdelosporangium lantanae</name>
    <dbReference type="NCBI Taxonomy" id="1497396"/>
    <lineage>
        <taxon>Bacteria</taxon>
        <taxon>Bacillati</taxon>
        <taxon>Actinomycetota</taxon>
        <taxon>Actinomycetes</taxon>
        <taxon>Pseudonocardiales</taxon>
        <taxon>Pseudonocardiaceae</taxon>
        <taxon>Kibdelosporangium</taxon>
    </lineage>
</organism>
<proteinExistence type="predicted"/>
<evidence type="ECO:0008006" key="3">
    <source>
        <dbReference type="Google" id="ProtNLM"/>
    </source>
</evidence>
<evidence type="ECO:0000313" key="2">
    <source>
        <dbReference type="Proteomes" id="UP001597045"/>
    </source>
</evidence>
<evidence type="ECO:0000313" key="1">
    <source>
        <dbReference type="EMBL" id="MFD1051389.1"/>
    </source>
</evidence>
<feature type="non-terminal residue" evidence="1">
    <location>
        <position position="1"/>
    </location>
</feature>
<gene>
    <name evidence="1" type="ORF">ACFQ1S_40535</name>
</gene>
<sequence length="175" mass="19131">LALALAVSPEVRAGVSSFLRFAGIEFNSDPPPPTTTNLTPPLLYGEWVVTLDEARQKFPVIVPVRLGIPKEVHVSDRVVSLLYDNARVDEFNGTISGIMTKFAQQDQLEPITVNGVSGYWVNGPHEVIYDDPGDNTWTEAPRLAGRTLIWQVGTTTLRLEGDFTKEQALAIAEAG</sequence>
<dbReference type="EMBL" id="JBHTIS010003553">
    <property type="protein sequence ID" value="MFD1051389.1"/>
    <property type="molecule type" value="Genomic_DNA"/>
</dbReference>
<name>A0ABW3MP80_9PSEU</name>
<dbReference type="Proteomes" id="UP001597045">
    <property type="component" value="Unassembled WGS sequence"/>
</dbReference>
<keyword evidence="2" id="KW-1185">Reference proteome</keyword>
<accession>A0ABW3MP80</accession>
<protein>
    <recommendedName>
        <fullName evidence="3">DUF4367 domain-containing protein</fullName>
    </recommendedName>
</protein>
<comment type="caution">
    <text evidence="1">The sequence shown here is derived from an EMBL/GenBank/DDBJ whole genome shotgun (WGS) entry which is preliminary data.</text>
</comment>